<proteinExistence type="predicted"/>
<keyword evidence="2" id="KW-1185">Reference proteome</keyword>
<accession>A0A3P7K1P5</accession>
<dbReference type="Proteomes" id="UP000270094">
    <property type="component" value="Unassembled WGS sequence"/>
</dbReference>
<evidence type="ECO:0000313" key="2">
    <source>
        <dbReference type="Proteomes" id="UP000270094"/>
    </source>
</evidence>
<dbReference type="AlphaFoldDB" id="A0A3P7K1P5"/>
<sequence length="75" mass="8515">MRLQQELLRKEENVEEYRKTCGITPISARKLLTEMNATDREGLCIRCWEHCPPNDVDSNQNAASIAKVRGIANAN</sequence>
<name>A0A3P7K1P5_STRVU</name>
<organism evidence="1 2">
    <name type="scientific">Strongylus vulgaris</name>
    <name type="common">Blood worm</name>
    <dbReference type="NCBI Taxonomy" id="40348"/>
    <lineage>
        <taxon>Eukaryota</taxon>
        <taxon>Metazoa</taxon>
        <taxon>Ecdysozoa</taxon>
        <taxon>Nematoda</taxon>
        <taxon>Chromadorea</taxon>
        <taxon>Rhabditida</taxon>
        <taxon>Rhabditina</taxon>
        <taxon>Rhabditomorpha</taxon>
        <taxon>Strongyloidea</taxon>
        <taxon>Strongylidae</taxon>
        <taxon>Strongylus</taxon>
    </lineage>
</organism>
<evidence type="ECO:0000313" key="1">
    <source>
        <dbReference type="EMBL" id="VDM82407.1"/>
    </source>
</evidence>
<reference evidence="1 2" key="1">
    <citation type="submission" date="2018-11" db="EMBL/GenBank/DDBJ databases">
        <authorList>
            <consortium name="Pathogen Informatics"/>
        </authorList>
    </citation>
    <scope>NUCLEOTIDE SEQUENCE [LARGE SCALE GENOMIC DNA]</scope>
</reference>
<protein>
    <submittedName>
        <fullName evidence="1">Uncharacterized protein</fullName>
    </submittedName>
</protein>
<dbReference type="EMBL" id="UYYB01117533">
    <property type="protein sequence ID" value="VDM82407.1"/>
    <property type="molecule type" value="Genomic_DNA"/>
</dbReference>
<gene>
    <name evidence="1" type="ORF">SVUK_LOCUS17405</name>
</gene>